<dbReference type="EMBL" id="NAJP01000002">
    <property type="protein sequence ID" value="TKA48856.1"/>
    <property type="molecule type" value="Genomic_DNA"/>
</dbReference>
<feature type="compositionally biased region" description="Polar residues" evidence="1">
    <location>
        <begin position="111"/>
        <end position="123"/>
    </location>
</feature>
<organism evidence="2 3">
    <name type="scientific">Friedmanniomyces endolithicus</name>
    <dbReference type="NCBI Taxonomy" id="329885"/>
    <lineage>
        <taxon>Eukaryota</taxon>
        <taxon>Fungi</taxon>
        <taxon>Dikarya</taxon>
        <taxon>Ascomycota</taxon>
        <taxon>Pezizomycotina</taxon>
        <taxon>Dothideomycetes</taxon>
        <taxon>Dothideomycetidae</taxon>
        <taxon>Mycosphaerellales</taxon>
        <taxon>Teratosphaeriaceae</taxon>
        <taxon>Friedmanniomyces</taxon>
    </lineage>
</organism>
<gene>
    <name evidence="2" type="ORF">B0A54_00932</name>
</gene>
<proteinExistence type="predicted"/>
<dbReference type="OrthoDB" id="2532734at2759"/>
<dbReference type="AlphaFoldDB" id="A0A4U0VKA8"/>
<comment type="caution">
    <text evidence="2">The sequence shown here is derived from an EMBL/GenBank/DDBJ whole genome shotgun (WGS) entry which is preliminary data.</text>
</comment>
<feature type="region of interest" description="Disordered" evidence="1">
    <location>
        <begin position="39"/>
        <end position="157"/>
    </location>
</feature>
<name>A0A4U0VKA8_9PEZI</name>
<evidence type="ECO:0000313" key="2">
    <source>
        <dbReference type="EMBL" id="TKA48856.1"/>
    </source>
</evidence>
<dbReference type="Proteomes" id="UP000310066">
    <property type="component" value="Unassembled WGS sequence"/>
</dbReference>
<evidence type="ECO:0000313" key="3">
    <source>
        <dbReference type="Proteomes" id="UP000310066"/>
    </source>
</evidence>
<feature type="compositionally biased region" description="Polar residues" evidence="1">
    <location>
        <begin position="82"/>
        <end position="97"/>
    </location>
</feature>
<protein>
    <recommendedName>
        <fullName evidence="4">SMP domain-containing protein</fullName>
    </recommendedName>
</protein>
<evidence type="ECO:0008006" key="4">
    <source>
        <dbReference type="Google" id="ProtNLM"/>
    </source>
</evidence>
<accession>A0A4U0VKA8</accession>
<feature type="compositionally biased region" description="Basic and acidic residues" evidence="1">
    <location>
        <begin position="101"/>
        <end position="110"/>
    </location>
</feature>
<sequence length="157" mass="16972">MPPKKNVPIPPAKPAVSSPTELEAIRKYLAQKPDFESLIAEAKQHTSQNQKGNATEDNHTGNPVYADSTESAKLAVKARENGLQTATMSDTPKQDGSAQPHHPEAVKDFKSSPQQAAEKQVASTDDHRGNLGPVMATNIGEPASKEELRKRAEELNK</sequence>
<evidence type="ECO:0000256" key="1">
    <source>
        <dbReference type="SAM" id="MobiDB-lite"/>
    </source>
</evidence>
<reference evidence="2 3" key="1">
    <citation type="submission" date="2017-03" db="EMBL/GenBank/DDBJ databases">
        <title>Genomes of endolithic fungi from Antarctica.</title>
        <authorList>
            <person name="Coleine C."/>
            <person name="Masonjones S."/>
            <person name="Stajich J.E."/>
        </authorList>
    </citation>
    <scope>NUCLEOTIDE SEQUENCE [LARGE SCALE GENOMIC DNA]</scope>
    <source>
        <strain evidence="2 3">CCFEE 5311</strain>
    </source>
</reference>
<feature type="compositionally biased region" description="Basic and acidic residues" evidence="1">
    <location>
        <begin position="143"/>
        <end position="157"/>
    </location>
</feature>